<evidence type="ECO:0000256" key="1">
    <source>
        <dbReference type="SAM" id="MobiDB-lite"/>
    </source>
</evidence>
<keyword evidence="2" id="KW-0812">Transmembrane</keyword>
<keyword evidence="4" id="KW-1185">Reference proteome</keyword>
<dbReference type="Proteomes" id="UP000613740">
    <property type="component" value="Unassembled WGS sequence"/>
</dbReference>
<keyword evidence="2" id="KW-0472">Membrane</keyword>
<feature type="transmembrane region" description="Helical" evidence="2">
    <location>
        <begin position="198"/>
        <end position="220"/>
    </location>
</feature>
<gene>
    <name evidence="3" type="ORF">HYH02_008401</name>
</gene>
<keyword evidence="2" id="KW-1133">Transmembrane helix</keyword>
<feature type="region of interest" description="Disordered" evidence="1">
    <location>
        <begin position="1"/>
        <end position="20"/>
    </location>
</feature>
<feature type="transmembrane region" description="Helical" evidence="2">
    <location>
        <begin position="85"/>
        <end position="104"/>
    </location>
</feature>
<evidence type="ECO:0000256" key="2">
    <source>
        <dbReference type="SAM" id="Phobius"/>
    </source>
</evidence>
<dbReference type="EMBL" id="JAEHOD010000026">
    <property type="protein sequence ID" value="KAG2446407.1"/>
    <property type="molecule type" value="Genomic_DNA"/>
</dbReference>
<evidence type="ECO:0000313" key="4">
    <source>
        <dbReference type="Proteomes" id="UP000613740"/>
    </source>
</evidence>
<comment type="caution">
    <text evidence="3">The sequence shown here is derived from an EMBL/GenBank/DDBJ whole genome shotgun (WGS) entry which is preliminary data.</text>
</comment>
<proteinExistence type="predicted"/>
<sequence>MTTMLKPGQGRVAPETAEGAKADTQVVVNASGPTEDGEDLVDYYMRTVHWTKQTTLSTQQAIKSVWKRLVIVRGVEHTKESLKNFWTTLGVVSALLLSVTYSTVVSPLSSDDPDKAAAVSFVRAVGGISLVLSLVIIVTTVIYLIEIDNCTTPRDLEDFIRTNGSLFDILTGIFSTSVGLLMAQALAIMYVTFRPLEFYIIIGFTGVFALMTAAWAAALAGHNRFRMWARYDSPLAIERRVVEKLVEERQRRAKAAEEAYKTE</sequence>
<protein>
    <submittedName>
        <fullName evidence="3">Uncharacterized protein</fullName>
    </submittedName>
</protein>
<dbReference type="AlphaFoldDB" id="A0A836B3D1"/>
<organism evidence="3 4">
    <name type="scientific">Chlamydomonas schloesseri</name>
    <dbReference type="NCBI Taxonomy" id="2026947"/>
    <lineage>
        <taxon>Eukaryota</taxon>
        <taxon>Viridiplantae</taxon>
        <taxon>Chlorophyta</taxon>
        <taxon>core chlorophytes</taxon>
        <taxon>Chlorophyceae</taxon>
        <taxon>CS clade</taxon>
        <taxon>Chlamydomonadales</taxon>
        <taxon>Chlamydomonadaceae</taxon>
        <taxon>Chlamydomonas</taxon>
    </lineage>
</organism>
<feature type="transmembrane region" description="Helical" evidence="2">
    <location>
        <begin position="124"/>
        <end position="145"/>
    </location>
</feature>
<feature type="transmembrane region" description="Helical" evidence="2">
    <location>
        <begin position="166"/>
        <end position="192"/>
    </location>
</feature>
<evidence type="ECO:0000313" key="3">
    <source>
        <dbReference type="EMBL" id="KAG2446407.1"/>
    </source>
</evidence>
<name>A0A836B3D1_9CHLO</name>
<reference evidence="3" key="1">
    <citation type="journal article" date="2020" name="bioRxiv">
        <title>Comparative genomics of Chlamydomonas.</title>
        <authorList>
            <person name="Craig R.J."/>
            <person name="Hasan A.R."/>
            <person name="Ness R.W."/>
            <person name="Keightley P.D."/>
        </authorList>
    </citation>
    <scope>NUCLEOTIDE SEQUENCE</scope>
    <source>
        <strain evidence="3">CCAP 11/173</strain>
    </source>
</reference>
<dbReference type="OrthoDB" id="536360at2759"/>
<accession>A0A836B3D1</accession>